<keyword evidence="2" id="KW-1185">Reference proteome</keyword>
<evidence type="ECO:0000313" key="2">
    <source>
        <dbReference type="Proteomes" id="UP001480082"/>
    </source>
</evidence>
<dbReference type="EC" id="2.1.1.77" evidence="1"/>
<proteinExistence type="predicted"/>
<keyword evidence="1" id="KW-0489">Methyltransferase</keyword>
<reference evidence="1 2" key="1">
    <citation type="journal article" date="2024" name="Proc. Natl. Acad. Sci. U.S.A.">
        <title>The evolutionary genomics of adaptation to stress in wild rhizobium bacteria.</title>
        <authorList>
            <person name="Kehlet-Delgado H."/>
            <person name="Montoya A.P."/>
            <person name="Jensen K.T."/>
            <person name="Wendlandt C.E."/>
            <person name="Dexheimer C."/>
            <person name="Roberts M."/>
            <person name="Torres Martinez L."/>
            <person name="Friesen M.L."/>
            <person name="Griffitts J.S."/>
            <person name="Porter S.S."/>
        </authorList>
    </citation>
    <scope>NUCLEOTIDE SEQUENCE [LARGE SCALE GENOMIC DNA]</scope>
    <source>
        <strain evidence="1 2">M0468</strain>
    </source>
</reference>
<sequence>MLDFEHARHRMVEAHIARRGVHDKRVLNAVRRVAREQFVDEGFEEFAYEDSPLPIGSGQTISQPFIVAKMAETAEIEATDRVLEIGTGSGYAAAVLAELAEHVFTIERHRSLAQRAERRLNAAGYRNIEVRVGDGTKGWQEKAPFDAIVVAAAGTSIPLGLQEQLEIGGRLIIPVGEDLYSQRLIRVTRIAANKFEEEDLGGVMFVPLIGEHSGHDENPSVREARSPALPQRIARAAEDLPQIDDPAFGAMFDRFGSRRVVLLGEASHGTSEFYRARAAVTRRLLQRHGFTIVAVEADWPDAAQINRYVRGGERQSDAQRPFRRFPTWMWRNTEVSEFIGWLREYNRNVFDHARKAGFYGLDLYNMSGSIATVLAYLDKVDPEAAAVARERYGCLMPWQNEPTTYGRAALRPGYRTCEEAVVRQCMDLFERSMTEDDGDLLDAKQSARLVASAERYYRVMYYGGAEIWNLRDRHMFETLGQLLDAHGPGSKAVVWAHNSHIGDARHTDMGTVRDELNVGQLCRERFGDQTALIGFGTDTGTVACASDWDCEMEVKDLNPSLPGSFERLCHESGKPSFLLDFGRHCQLGDDLAAPGPERYIGVIYRPETERLSHYMDSSVSRQFDAFVWFDRTSAVTPLSKPAGSIGKVPDTFPFGI</sequence>
<name>A0ACC6T6N1_9HYPH</name>
<protein>
    <submittedName>
        <fullName evidence="1">Protein-L-isoaspartate(D-aspartate) O-methyltransferase</fullName>
        <ecNumber evidence="1">2.1.1.77</ecNumber>
    </submittedName>
</protein>
<accession>A0ACC6T6N1</accession>
<organism evidence="1 2">
    <name type="scientific">Mesorhizobium australicum</name>
    <dbReference type="NCBI Taxonomy" id="536018"/>
    <lineage>
        <taxon>Bacteria</taxon>
        <taxon>Pseudomonadati</taxon>
        <taxon>Pseudomonadota</taxon>
        <taxon>Alphaproteobacteria</taxon>
        <taxon>Hyphomicrobiales</taxon>
        <taxon>Phyllobacteriaceae</taxon>
        <taxon>Mesorhizobium</taxon>
    </lineage>
</organism>
<gene>
    <name evidence="1" type="ORF">NKI81_27010</name>
</gene>
<dbReference type="Proteomes" id="UP001480082">
    <property type="component" value="Unassembled WGS sequence"/>
</dbReference>
<dbReference type="EMBL" id="JAMYRI010000022">
    <property type="protein sequence ID" value="MER9287550.1"/>
    <property type="molecule type" value="Genomic_DNA"/>
</dbReference>
<keyword evidence="1" id="KW-0808">Transferase</keyword>
<evidence type="ECO:0000313" key="1">
    <source>
        <dbReference type="EMBL" id="MER9287550.1"/>
    </source>
</evidence>
<comment type="caution">
    <text evidence="1">The sequence shown here is derived from an EMBL/GenBank/DDBJ whole genome shotgun (WGS) entry which is preliminary data.</text>
</comment>